<name>A0ABS7IZJ2_9SPHN</name>
<dbReference type="InterPro" id="IPR011250">
    <property type="entry name" value="OMP/PagP_B-barrel"/>
</dbReference>
<dbReference type="InterPro" id="IPR027385">
    <property type="entry name" value="Beta-barrel_OMP"/>
</dbReference>
<protein>
    <submittedName>
        <fullName evidence="4">Outer membrane beta-barrel protein</fullName>
    </submittedName>
</protein>
<dbReference type="Proteomes" id="UP000783253">
    <property type="component" value="Unassembled WGS sequence"/>
</dbReference>
<gene>
    <name evidence="4" type="ORF">K3152_05090</name>
</gene>
<feature type="signal peptide" evidence="2">
    <location>
        <begin position="1"/>
        <end position="21"/>
    </location>
</feature>
<evidence type="ECO:0000256" key="2">
    <source>
        <dbReference type="SAM" id="SignalP"/>
    </source>
</evidence>
<organism evidence="4 5">
    <name type="scientific">Qipengyuania polymorpha</name>
    <dbReference type="NCBI Taxonomy" id="2867234"/>
    <lineage>
        <taxon>Bacteria</taxon>
        <taxon>Pseudomonadati</taxon>
        <taxon>Pseudomonadota</taxon>
        <taxon>Alphaproteobacteria</taxon>
        <taxon>Sphingomonadales</taxon>
        <taxon>Erythrobacteraceae</taxon>
        <taxon>Qipengyuania</taxon>
    </lineage>
</organism>
<feature type="domain" description="Outer membrane protein beta-barrel" evidence="3">
    <location>
        <begin position="8"/>
        <end position="153"/>
    </location>
</feature>
<proteinExistence type="predicted"/>
<dbReference type="InterPro" id="IPR036709">
    <property type="entry name" value="Autotransporte_beta_dom_sf"/>
</dbReference>
<dbReference type="SUPFAM" id="SSF56925">
    <property type="entry name" value="OMPA-like"/>
    <property type="match status" value="1"/>
</dbReference>
<reference evidence="4 5" key="1">
    <citation type="submission" date="2021-08" db="EMBL/GenBank/DDBJ databases">
        <title>Comparative Genomics Analysis of the Genus Qipengyuania Reveals Extensive Genetic Diversity and Metabolic Versatility, Including the Description of Fifteen Novel Species.</title>
        <authorList>
            <person name="Liu Y."/>
        </authorList>
    </citation>
    <scope>NUCLEOTIDE SEQUENCE [LARGE SCALE GENOMIC DNA]</scope>
    <source>
        <strain evidence="4 5">1NDH17</strain>
    </source>
</reference>
<evidence type="ECO:0000256" key="1">
    <source>
        <dbReference type="ARBA" id="ARBA00022729"/>
    </source>
</evidence>
<sequence length="154" mass="15961">MRKFAVATAVAVAALATPAAAQDGGEVRVEARGGIVWAYDESEATAGAAIGYDFDLGETLFVGVEGSLDKVLVDGADAVFGVSSRLGTTTSDAGKLYATLGYTFENDSFYDSIVLGAGYEHKLNDTIYVGAAYRHFFSDFGDLDAATVSVGAAF</sequence>
<feature type="chain" id="PRO_5046544832" evidence="2">
    <location>
        <begin position="22"/>
        <end position="154"/>
    </location>
</feature>
<comment type="caution">
    <text evidence="4">The sequence shown here is derived from an EMBL/GenBank/DDBJ whole genome shotgun (WGS) entry which is preliminary data.</text>
</comment>
<dbReference type="EMBL" id="JAIGNK010000001">
    <property type="protein sequence ID" value="MBX7457616.1"/>
    <property type="molecule type" value="Genomic_DNA"/>
</dbReference>
<dbReference type="RefSeq" id="WP_221572958.1">
    <property type="nucleotide sequence ID" value="NZ_JAIGNK010000001.1"/>
</dbReference>
<dbReference type="Gene3D" id="2.40.128.130">
    <property type="entry name" value="Autotransporter beta-domain"/>
    <property type="match status" value="1"/>
</dbReference>
<dbReference type="Pfam" id="PF13505">
    <property type="entry name" value="OMP_b-brl"/>
    <property type="match status" value="1"/>
</dbReference>
<evidence type="ECO:0000313" key="5">
    <source>
        <dbReference type="Proteomes" id="UP000783253"/>
    </source>
</evidence>
<evidence type="ECO:0000259" key="3">
    <source>
        <dbReference type="Pfam" id="PF13505"/>
    </source>
</evidence>
<keyword evidence="5" id="KW-1185">Reference proteome</keyword>
<accession>A0ABS7IZJ2</accession>
<keyword evidence="1 2" id="KW-0732">Signal</keyword>
<evidence type="ECO:0000313" key="4">
    <source>
        <dbReference type="EMBL" id="MBX7457616.1"/>
    </source>
</evidence>